<keyword evidence="2" id="KW-1185">Reference proteome</keyword>
<organism evidence="1 2">
    <name type="scientific">Amaricoccus solimangrovi</name>
    <dbReference type="NCBI Taxonomy" id="2589815"/>
    <lineage>
        <taxon>Bacteria</taxon>
        <taxon>Pseudomonadati</taxon>
        <taxon>Pseudomonadota</taxon>
        <taxon>Alphaproteobacteria</taxon>
        <taxon>Rhodobacterales</taxon>
        <taxon>Paracoccaceae</taxon>
        <taxon>Amaricoccus</taxon>
    </lineage>
</organism>
<dbReference type="EMBL" id="VFRP01000002">
    <property type="protein sequence ID" value="TPE53090.1"/>
    <property type="molecule type" value="Genomic_DNA"/>
</dbReference>
<gene>
    <name evidence="1" type="ORF">FJM51_03440</name>
</gene>
<dbReference type="OrthoDB" id="9814088at2"/>
<reference evidence="1 2" key="1">
    <citation type="submission" date="2019-06" db="EMBL/GenBank/DDBJ databases">
        <title>A novel bacterium of genus Amaricoccus, isolated from marine sediment.</title>
        <authorList>
            <person name="Huang H."/>
            <person name="Mo K."/>
            <person name="Hu Y."/>
        </authorList>
    </citation>
    <scope>NUCLEOTIDE SEQUENCE [LARGE SCALE GENOMIC DNA]</scope>
    <source>
        <strain evidence="1 2">HB172011</strain>
    </source>
</reference>
<evidence type="ECO:0000313" key="2">
    <source>
        <dbReference type="Proteomes" id="UP000319255"/>
    </source>
</evidence>
<dbReference type="Proteomes" id="UP000319255">
    <property type="component" value="Unassembled WGS sequence"/>
</dbReference>
<dbReference type="RefSeq" id="WP_140452711.1">
    <property type="nucleotide sequence ID" value="NZ_VFRP01000002.1"/>
</dbReference>
<name>A0A501WXB3_9RHOB</name>
<dbReference type="AlphaFoldDB" id="A0A501WXB3"/>
<evidence type="ECO:0000313" key="1">
    <source>
        <dbReference type="EMBL" id="TPE53090.1"/>
    </source>
</evidence>
<accession>A0A501WXB3</accession>
<comment type="caution">
    <text evidence="1">The sequence shown here is derived from an EMBL/GenBank/DDBJ whole genome shotgun (WGS) entry which is preliminary data.</text>
</comment>
<sequence length="122" mass="13601">MDDTRTKLEVALAKPLPGDDAPIDMDEFDPWEDVIHGIYGGYSSESDAMMIAALKAVRDKTQAEFMDQWGFAGEFALYVLAGHGLTEYGTSPRYAWPSPEIAGLWDQIIAKWEAFSAIRWPA</sequence>
<proteinExistence type="predicted"/>
<protein>
    <submittedName>
        <fullName evidence="1">Uncharacterized protein</fullName>
    </submittedName>
</protein>